<evidence type="ECO:0000313" key="3">
    <source>
        <dbReference type="Proteomes" id="UP000654947"/>
    </source>
</evidence>
<gene>
    <name evidence="2" type="ORF">GCM10007147_21570</name>
</gene>
<reference evidence="2 3" key="1">
    <citation type="journal article" date="2014" name="Int. J. Syst. Evol. Microbiol.">
        <title>Complete genome sequence of Corynebacterium casei LMG S-19264T (=DSM 44701T), isolated from a smear-ripened cheese.</title>
        <authorList>
            <consortium name="US DOE Joint Genome Institute (JGI-PGF)"/>
            <person name="Walter F."/>
            <person name="Albersmeier A."/>
            <person name="Kalinowski J."/>
            <person name="Ruckert C."/>
        </authorList>
    </citation>
    <scope>NUCLEOTIDE SEQUENCE [LARGE SCALE GENOMIC DNA]</scope>
    <source>
        <strain evidence="2 3">KCTC 19473</strain>
    </source>
</reference>
<proteinExistence type="predicted"/>
<feature type="region of interest" description="Disordered" evidence="1">
    <location>
        <begin position="1"/>
        <end position="21"/>
    </location>
</feature>
<dbReference type="SUPFAM" id="SSF56112">
    <property type="entry name" value="Protein kinase-like (PK-like)"/>
    <property type="match status" value="1"/>
</dbReference>
<organism evidence="2 3">
    <name type="scientific">Nocardiopsis kunsanensis</name>
    <dbReference type="NCBI Taxonomy" id="141693"/>
    <lineage>
        <taxon>Bacteria</taxon>
        <taxon>Bacillati</taxon>
        <taxon>Actinomycetota</taxon>
        <taxon>Actinomycetes</taxon>
        <taxon>Streptosporangiales</taxon>
        <taxon>Nocardiopsidaceae</taxon>
        <taxon>Nocardiopsis</taxon>
    </lineage>
</organism>
<keyword evidence="3" id="KW-1185">Reference proteome</keyword>
<name>A0A918XC41_9ACTN</name>
<dbReference type="AlphaFoldDB" id="A0A918XC41"/>
<evidence type="ECO:0000256" key="1">
    <source>
        <dbReference type="SAM" id="MobiDB-lite"/>
    </source>
</evidence>
<comment type="caution">
    <text evidence="2">The sequence shown here is derived from an EMBL/GenBank/DDBJ whole genome shotgun (WGS) entry which is preliminary data.</text>
</comment>
<dbReference type="InterPro" id="IPR011009">
    <property type="entry name" value="Kinase-like_dom_sf"/>
</dbReference>
<dbReference type="RefSeq" id="WP_193517870.1">
    <property type="nucleotide sequence ID" value="NZ_BMXL01000009.1"/>
</dbReference>
<evidence type="ECO:0000313" key="2">
    <source>
        <dbReference type="EMBL" id="GHD24892.1"/>
    </source>
</evidence>
<protein>
    <submittedName>
        <fullName evidence="2">Uncharacterized protein</fullName>
    </submittedName>
</protein>
<dbReference type="EMBL" id="BMXL01000009">
    <property type="protein sequence ID" value="GHD24892.1"/>
    <property type="molecule type" value="Genomic_DNA"/>
</dbReference>
<sequence length="495" mass="54203">MKLSPTEQHTDPSAEPAPFPADAEEVVDQAELTDSGVRILVLAEPSGAYTWRLVPSDDGRSPEGPDASRVDSAVVELLRAQRRVPTRRGGVIEFRAGAIPEGGTRPRRFDRQPSSNSLTLVDISGTAYVHKKYRRISPSAREPELLRRLDHGGHTPRWAGDYRYVSPGGGAAYPLGVLYEHVTGEGLDSPLRENLRSLWPELRSSPFPKATVREGLRPLEGILREAGACLRRFHHDLATALGDDGPGDAYPVGSALETASRSLAALGRRPPVSEEIPVGLWDAALDALRAEADDLRLQHSEGVTFHVEGESGPCHGDLHLSHLIMGAGTHSRRPGSIRIIDVSTPSPSNPDWKLRSPLADRVALRRALEYFTTDEALDHGARLLGRDNTDAAVAAVLDAARRPHPEASWPEEDLAVLRTVCQVADVWRGRVTELLLGAPGDSGDEGRRSPLHRLLYLNRLLHELTYNQDHARLYHTAMDLRYALARVPGPSTTRM</sequence>
<dbReference type="Gene3D" id="3.90.1200.10">
    <property type="match status" value="1"/>
</dbReference>
<dbReference type="Proteomes" id="UP000654947">
    <property type="component" value="Unassembled WGS sequence"/>
</dbReference>
<accession>A0A918XC41</accession>